<protein>
    <recommendedName>
        <fullName evidence="2">Bulb-type lectin domain-containing protein</fullName>
    </recommendedName>
</protein>
<feature type="domain" description="Bulb-type lectin" evidence="2">
    <location>
        <begin position="695"/>
        <end position="811"/>
    </location>
</feature>
<sequence>MAQHTLRSGCIAVAAACALASGALPLTAAMASADSPSETVVPAALLTNPPKDLVVFAGTGGFLHQPSGSAYSQSGYVWTKYAGGPDIPVPEARSDVQMPGYSGAGSDIVAGAAADGYHLHDMDSGTTTTIRPGAGQRYMGTFGSRVLTVTTAADGTVTGFHVLGTADGQQTDTPVTGWPEGATPQATVLAGDADSVVIRYIQDTGGTTAARAALVDLATGAVTPVSGPLVNGSRVVLSDKYIAWYTSTRATGTGSAGQLQIVSRSAPSGSVSTVQVPAAPLGSGYSSALRSVGIGGDSLLFTYSVSHTGASTTDDTLGYPLYTMPLSGSTTVTPVLDHADVNTVRQGPDGVVAVGGSSVTDWAARRFTAGPDGTPMGTAVDSDPPVPAPVDGLSLAGGKLFTVRRQWNDGDWVWDRTVQPGSPPSYGTEQSFGSPFAPTHCDTAATCNPPIATGDGNISQLWPAANSEGDAVTVQSPGDSAEMVTPGATGGTLVDAEGPYVVYNGGSTKKQYIGDADMGGTSHVLFSRPISAAALSGSTVWVPGSTAGTLTQIDLTTQRTVQTVPTDAPCVPSELQAAAQHWVYWSCGPSGPAGVHDLATGEDVPVPTAGPAQLGDGVVVEHDTSAGKLTLTDVHTGTATTTDLAGLPAGPVADDRRVSWAVDKYQGGIAYLDSGKNVHLVDPHIPASTPAPAAGAFIYPGQQLAPGHSLSSSTMTLTMQTDGNLVARLNTGKGAGQVVWSTGTSGNTGAYAVMQTDGNLVVYTAGGGAGKGGALWSSRTYGHAGAYATVQDDGNIVVYNRASTAPLWSSGTYARPQSIYGGTTLKPGWWTQGTYTRLVMQTDGNLVLYRRRDGAALWSSRTYGHPGAYAVMQTDGNLVVYKSGGGALWSTGTNHHSGAYAMVQNDGNVVVYTSTGGPGKGGALWATGTSTTAR</sequence>
<feature type="domain" description="Bulb-type lectin" evidence="2">
    <location>
        <begin position="810"/>
        <end position="924"/>
    </location>
</feature>
<dbReference type="CDD" id="cd00028">
    <property type="entry name" value="B_lectin"/>
    <property type="match status" value="1"/>
</dbReference>
<dbReference type="PROSITE" id="PS50927">
    <property type="entry name" value="BULB_LECTIN"/>
    <property type="match status" value="2"/>
</dbReference>
<dbReference type="SUPFAM" id="SSF51110">
    <property type="entry name" value="alpha-D-mannose-specific plant lectins"/>
    <property type="match status" value="2"/>
</dbReference>
<feature type="signal peptide" evidence="1">
    <location>
        <begin position="1"/>
        <end position="28"/>
    </location>
</feature>
<gene>
    <name evidence="3" type="ORF">O1G22_16470</name>
</gene>
<dbReference type="InterPro" id="IPR011048">
    <property type="entry name" value="Haem_d1_sf"/>
</dbReference>
<dbReference type="RefSeq" id="WP_270082061.1">
    <property type="nucleotide sequence ID" value="NZ_CP115300.1"/>
</dbReference>
<dbReference type="Proteomes" id="UP001212326">
    <property type="component" value="Chromosome"/>
</dbReference>
<feature type="chain" id="PRO_5047155448" description="Bulb-type lectin domain-containing protein" evidence="1">
    <location>
        <begin position="29"/>
        <end position="934"/>
    </location>
</feature>
<dbReference type="Gene3D" id="2.90.10.10">
    <property type="entry name" value="Bulb-type lectin domain"/>
    <property type="match status" value="4"/>
</dbReference>
<dbReference type="InterPro" id="IPR001480">
    <property type="entry name" value="Bulb-type_lectin_dom"/>
</dbReference>
<dbReference type="SUPFAM" id="SSF51004">
    <property type="entry name" value="C-terminal (heme d1) domain of cytochrome cd1-nitrite reductase"/>
    <property type="match status" value="1"/>
</dbReference>
<evidence type="ECO:0000256" key="1">
    <source>
        <dbReference type="SAM" id="SignalP"/>
    </source>
</evidence>
<evidence type="ECO:0000313" key="3">
    <source>
        <dbReference type="EMBL" id="WBO64312.1"/>
    </source>
</evidence>
<dbReference type="InterPro" id="IPR036426">
    <property type="entry name" value="Bulb-type_lectin_dom_sf"/>
</dbReference>
<proteinExistence type="predicted"/>
<accession>A0ABY7P1N6</accession>
<evidence type="ECO:0000313" key="4">
    <source>
        <dbReference type="Proteomes" id="UP001212326"/>
    </source>
</evidence>
<dbReference type="SMART" id="SM00108">
    <property type="entry name" value="B_lectin"/>
    <property type="match status" value="2"/>
</dbReference>
<evidence type="ECO:0000259" key="2">
    <source>
        <dbReference type="PROSITE" id="PS50927"/>
    </source>
</evidence>
<keyword evidence="4" id="KW-1185">Reference proteome</keyword>
<keyword evidence="1" id="KW-0732">Signal</keyword>
<name>A0ABY7P1N6_9ACTN</name>
<dbReference type="EMBL" id="CP115300">
    <property type="protein sequence ID" value="WBO64312.1"/>
    <property type="molecule type" value="Genomic_DNA"/>
</dbReference>
<organism evidence="3 4">
    <name type="scientific">Streptomyces camelliae</name>
    <dbReference type="NCBI Taxonomy" id="3004093"/>
    <lineage>
        <taxon>Bacteria</taxon>
        <taxon>Bacillati</taxon>
        <taxon>Actinomycetota</taxon>
        <taxon>Actinomycetes</taxon>
        <taxon>Kitasatosporales</taxon>
        <taxon>Streptomycetaceae</taxon>
        <taxon>Streptomyces</taxon>
    </lineage>
</organism>
<reference evidence="3 4" key="1">
    <citation type="submission" date="2022-12" db="EMBL/GenBank/DDBJ databases">
        <authorList>
            <person name="Mo P."/>
        </authorList>
    </citation>
    <scope>NUCLEOTIDE SEQUENCE [LARGE SCALE GENOMIC DNA]</scope>
    <source>
        <strain evidence="3 4">HUAS 2-6</strain>
    </source>
</reference>